<evidence type="ECO:0000313" key="2">
    <source>
        <dbReference type="Proteomes" id="UP000326759"/>
    </source>
</evidence>
<proteinExistence type="predicted"/>
<feature type="non-terminal residue" evidence="1">
    <location>
        <position position="175"/>
    </location>
</feature>
<sequence length="175" mass="20250">MSKDYTKKCYDPFKRHKKPILKSLIKITPYLQQKYCLKDGKNLFICTVCINKISLFKKSANENLSIETDSKIDITVSLKLFNNVGTQCNISYRKSFDKGIQCNYTESLKLIKNDATQCNISYRESFEKGIQCNFPAKSIGIQCSSNTSNTPRKIRLRKEVHRKACHIKYLKTKTI</sequence>
<accession>A0A5N5T102</accession>
<organism evidence="1 2">
    <name type="scientific">Armadillidium nasatum</name>
    <dbReference type="NCBI Taxonomy" id="96803"/>
    <lineage>
        <taxon>Eukaryota</taxon>
        <taxon>Metazoa</taxon>
        <taxon>Ecdysozoa</taxon>
        <taxon>Arthropoda</taxon>
        <taxon>Crustacea</taxon>
        <taxon>Multicrustacea</taxon>
        <taxon>Malacostraca</taxon>
        <taxon>Eumalacostraca</taxon>
        <taxon>Peracarida</taxon>
        <taxon>Isopoda</taxon>
        <taxon>Oniscidea</taxon>
        <taxon>Crinocheta</taxon>
        <taxon>Armadillidiidae</taxon>
        <taxon>Armadillidium</taxon>
    </lineage>
</organism>
<dbReference type="AlphaFoldDB" id="A0A5N5T102"/>
<dbReference type="EMBL" id="SEYY01019141">
    <property type="protein sequence ID" value="KAB7498600.1"/>
    <property type="molecule type" value="Genomic_DNA"/>
</dbReference>
<comment type="caution">
    <text evidence="1">The sequence shown here is derived from an EMBL/GenBank/DDBJ whole genome shotgun (WGS) entry which is preliminary data.</text>
</comment>
<dbReference type="Proteomes" id="UP000326759">
    <property type="component" value="Unassembled WGS sequence"/>
</dbReference>
<name>A0A5N5T102_9CRUS</name>
<reference evidence="1 2" key="1">
    <citation type="journal article" date="2019" name="PLoS Biol.">
        <title>Sex chromosomes control vertical transmission of feminizing Wolbachia symbionts in an isopod.</title>
        <authorList>
            <person name="Becking T."/>
            <person name="Chebbi M.A."/>
            <person name="Giraud I."/>
            <person name="Moumen B."/>
            <person name="Laverre T."/>
            <person name="Caubet Y."/>
            <person name="Peccoud J."/>
            <person name="Gilbert C."/>
            <person name="Cordaux R."/>
        </authorList>
    </citation>
    <scope>NUCLEOTIDE SEQUENCE [LARGE SCALE GENOMIC DNA]</scope>
    <source>
        <strain evidence="1">ANa2</strain>
        <tissue evidence="1">Whole body excluding digestive tract and cuticle</tissue>
    </source>
</reference>
<evidence type="ECO:0000313" key="1">
    <source>
        <dbReference type="EMBL" id="KAB7498600.1"/>
    </source>
</evidence>
<keyword evidence="2" id="KW-1185">Reference proteome</keyword>
<gene>
    <name evidence="1" type="ORF">Anas_10970</name>
</gene>
<protein>
    <submittedName>
        <fullName evidence="1">Uncharacterized protein</fullName>
    </submittedName>
</protein>